<dbReference type="EMBL" id="BMND01000003">
    <property type="protein sequence ID" value="GGN36680.1"/>
    <property type="molecule type" value="Genomic_DNA"/>
</dbReference>
<feature type="region of interest" description="Disordered" evidence="1">
    <location>
        <begin position="72"/>
        <end position="99"/>
    </location>
</feature>
<accession>A0ABQ2J0B3</accession>
<protein>
    <submittedName>
        <fullName evidence="2">Uncharacterized protein</fullName>
    </submittedName>
</protein>
<organism evidence="2 3">
    <name type="scientific">Streptomyces kronopolitis</name>
    <dbReference type="NCBI Taxonomy" id="1612435"/>
    <lineage>
        <taxon>Bacteria</taxon>
        <taxon>Bacillati</taxon>
        <taxon>Actinomycetota</taxon>
        <taxon>Actinomycetes</taxon>
        <taxon>Kitasatosporales</taxon>
        <taxon>Streptomycetaceae</taxon>
        <taxon>Streptomyces</taxon>
    </lineage>
</organism>
<feature type="region of interest" description="Disordered" evidence="1">
    <location>
        <begin position="1"/>
        <end position="27"/>
    </location>
</feature>
<evidence type="ECO:0000256" key="1">
    <source>
        <dbReference type="SAM" id="MobiDB-lite"/>
    </source>
</evidence>
<comment type="caution">
    <text evidence="2">The sequence shown here is derived from an EMBL/GenBank/DDBJ whole genome shotgun (WGS) entry which is preliminary data.</text>
</comment>
<sequence length="99" mass="10769">MSSVPTDIRGLRRRGMPPSAAGARRVGGQVGTLLRIGDAQESAGRQRPVLVQVGPARPCTRDPGAAVVRYVRDSRTERPLLRRPSEPHNRPRLTGQQAI</sequence>
<evidence type="ECO:0000313" key="3">
    <source>
        <dbReference type="Proteomes" id="UP000600080"/>
    </source>
</evidence>
<keyword evidence="3" id="KW-1185">Reference proteome</keyword>
<feature type="compositionally biased region" description="Basic and acidic residues" evidence="1">
    <location>
        <begin position="72"/>
        <end position="89"/>
    </location>
</feature>
<name>A0ABQ2J0B3_9ACTN</name>
<gene>
    <name evidence="2" type="ORF">GCM10012285_10660</name>
</gene>
<dbReference type="Proteomes" id="UP000600080">
    <property type="component" value="Unassembled WGS sequence"/>
</dbReference>
<reference evidence="3" key="1">
    <citation type="journal article" date="2019" name="Int. J. Syst. Evol. Microbiol.">
        <title>The Global Catalogue of Microorganisms (GCM) 10K type strain sequencing project: providing services to taxonomists for standard genome sequencing and annotation.</title>
        <authorList>
            <consortium name="The Broad Institute Genomics Platform"/>
            <consortium name="The Broad Institute Genome Sequencing Center for Infectious Disease"/>
            <person name="Wu L."/>
            <person name="Ma J."/>
        </authorList>
    </citation>
    <scope>NUCLEOTIDE SEQUENCE [LARGE SCALE GENOMIC DNA]</scope>
    <source>
        <strain evidence="3">CGMCC 4.7323</strain>
    </source>
</reference>
<evidence type="ECO:0000313" key="2">
    <source>
        <dbReference type="EMBL" id="GGN36680.1"/>
    </source>
</evidence>
<proteinExistence type="predicted"/>